<keyword evidence="4" id="KW-1185">Reference proteome</keyword>
<dbReference type="Proteomes" id="UP000613177">
    <property type="component" value="Unassembled WGS sequence"/>
</dbReference>
<name>A0A8H7SNE1_9FUNG</name>
<dbReference type="InterPro" id="IPR019835">
    <property type="entry name" value="SWIB_domain"/>
</dbReference>
<dbReference type="SMART" id="SM00151">
    <property type="entry name" value="SWIB"/>
    <property type="match status" value="1"/>
</dbReference>
<feature type="region of interest" description="Disordered" evidence="1">
    <location>
        <begin position="34"/>
        <end position="117"/>
    </location>
</feature>
<evidence type="ECO:0000256" key="1">
    <source>
        <dbReference type="SAM" id="MobiDB-lite"/>
    </source>
</evidence>
<dbReference type="PANTHER" id="PTHR13844">
    <property type="entry name" value="SWI/SNF-RELATED MATRIX-ASSOCIATED ACTIN-DEPENDENT REGULATOR OF CHROMATIN SUBFAMILY D"/>
    <property type="match status" value="1"/>
</dbReference>
<organism evidence="3 4">
    <name type="scientific">Thamnidium elegans</name>
    <dbReference type="NCBI Taxonomy" id="101142"/>
    <lineage>
        <taxon>Eukaryota</taxon>
        <taxon>Fungi</taxon>
        <taxon>Fungi incertae sedis</taxon>
        <taxon>Mucoromycota</taxon>
        <taxon>Mucoromycotina</taxon>
        <taxon>Mucoromycetes</taxon>
        <taxon>Mucorales</taxon>
        <taxon>Mucorineae</taxon>
        <taxon>Mucoraceae</taxon>
        <taxon>Thamnidium</taxon>
    </lineage>
</organism>
<feature type="compositionally biased region" description="Basic residues" evidence="1">
    <location>
        <begin position="228"/>
        <end position="239"/>
    </location>
</feature>
<evidence type="ECO:0000313" key="3">
    <source>
        <dbReference type="EMBL" id="KAG2232166.1"/>
    </source>
</evidence>
<evidence type="ECO:0000259" key="2">
    <source>
        <dbReference type="PROSITE" id="PS51925"/>
    </source>
</evidence>
<dbReference type="InterPro" id="IPR036885">
    <property type="entry name" value="SWIB_MDM2_dom_sf"/>
</dbReference>
<evidence type="ECO:0000313" key="4">
    <source>
        <dbReference type="Proteomes" id="UP000613177"/>
    </source>
</evidence>
<dbReference type="AlphaFoldDB" id="A0A8H7SNE1"/>
<sequence>MFPISNNNSTISNASDTQSATSFLDALDFTSFDSSRFYQPPVPEQQQQQQQQQQNQQQQNQQQQQQQQQQHQQQQQQHQQQQHQQQQHQQQQHQQQQQQHQQQQQQHQHQQQQHQNPQSVYPANVYYQPQQLHHLQQQQQYLPVYATPQQHNQILLQRYNSNGSTTSSTNSQPSYMSNYSPMAHYNQSMQQQEQAVNKMYYNEYQQIQVPQTMTKKRKPDLLDETLQKKKPKAKKKKVPKIVDPNAPPKPKRKTGLNKPLILSDALSELMDGDKELSRPELVQKLWKYIKGNDLQDPADRRFILCDAKLKKIFDQDRINSFGMNKDLSAHLTKKEDPVTIETNQIATKDIVQQEPTPSEDNNTTDFLL</sequence>
<feature type="region of interest" description="Disordered" evidence="1">
    <location>
        <begin position="214"/>
        <end position="258"/>
    </location>
</feature>
<dbReference type="Pfam" id="PF02201">
    <property type="entry name" value="SWIB"/>
    <property type="match status" value="1"/>
</dbReference>
<dbReference type="PROSITE" id="PS51925">
    <property type="entry name" value="SWIB_MDM2"/>
    <property type="match status" value="1"/>
</dbReference>
<dbReference type="Gene3D" id="1.10.245.10">
    <property type="entry name" value="SWIB/MDM2 domain"/>
    <property type="match status" value="1"/>
</dbReference>
<dbReference type="CDD" id="cd10567">
    <property type="entry name" value="SWIB-MDM2_like"/>
    <property type="match status" value="1"/>
</dbReference>
<dbReference type="EMBL" id="JAEPRE010000121">
    <property type="protein sequence ID" value="KAG2232166.1"/>
    <property type="molecule type" value="Genomic_DNA"/>
</dbReference>
<reference evidence="3" key="1">
    <citation type="submission" date="2021-01" db="EMBL/GenBank/DDBJ databases">
        <title>Metabolic potential, ecology and presence of endohyphal bacteria is reflected in genomic diversity of Mucoromycotina.</title>
        <authorList>
            <person name="Muszewska A."/>
            <person name="Okrasinska A."/>
            <person name="Steczkiewicz K."/>
            <person name="Drgas O."/>
            <person name="Orlowska M."/>
            <person name="Perlinska-Lenart U."/>
            <person name="Aleksandrzak-Piekarczyk T."/>
            <person name="Szatraj K."/>
            <person name="Zielenkiewicz U."/>
            <person name="Pilsyk S."/>
            <person name="Malc E."/>
            <person name="Mieczkowski P."/>
            <person name="Kruszewska J.S."/>
            <person name="Biernat P."/>
            <person name="Pawlowska J."/>
        </authorList>
    </citation>
    <scope>NUCLEOTIDE SEQUENCE</scope>
    <source>
        <strain evidence="3">WA0000018081</strain>
    </source>
</reference>
<comment type="caution">
    <text evidence="3">The sequence shown here is derived from an EMBL/GenBank/DDBJ whole genome shotgun (WGS) entry which is preliminary data.</text>
</comment>
<protein>
    <recommendedName>
        <fullName evidence="2">DM2 domain-containing protein</fullName>
    </recommendedName>
</protein>
<proteinExistence type="predicted"/>
<dbReference type="SUPFAM" id="SSF47592">
    <property type="entry name" value="SWIB/MDM2 domain"/>
    <property type="match status" value="1"/>
</dbReference>
<gene>
    <name evidence="3" type="ORF">INT48_006040</name>
</gene>
<dbReference type="InterPro" id="IPR003121">
    <property type="entry name" value="SWIB_MDM2_domain"/>
</dbReference>
<feature type="compositionally biased region" description="Low complexity" evidence="1">
    <location>
        <begin position="45"/>
        <end position="115"/>
    </location>
</feature>
<feature type="domain" description="DM2" evidence="2">
    <location>
        <begin position="255"/>
        <end position="333"/>
    </location>
</feature>
<accession>A0A8H7SNE1</accession>